<dbReference type="InterPro" id="IPR052155">
    <property type="entry name" value="Biofilm_reg_signaling"/>
</dbReference>
<keyword evidence="1" id="KW-0472">Membrane</keyword>
<sequence>MNIDPEPVSFLDKLFRKTGRFYPIIILLVLQILSTPLLVILSIIPAHENAQFNSFQLEKLILIEIIGLSFRNLLMLILFYLFNQSVFRRLAIPTEMKNEDIHPDLEKKAWKQATTASRNIILFEFLGLIILVLIPILLYGSKWLYLRFDQMLYLSLSVFAAAIAILLLESMSIDQFFEPILMAVLPDQFNDQISGIKGIPIWLKLTVSLLGLVFICLLLVIPVSYNQAKEIYLDSTKSFALLSETLRILIKAGIGGIVVGGFLSISIASEFTLPFRKMIRLFKKLENGDLSQRIGVSLPDEFGKLNIYINDMINHLQILNSTLEQKVADRTAELQQMNALLEIELNERRKAEEQLSYSALHDPLTNLPNRALFSDRLNHTLERSRRRNNYSYAVFFMDLDRFKVVNDNLGHDTGDLLLIETAQRINSCIRSEDTVARLGGDEFVILLEESDDPGYYVKVAERILHKMAFPALLDDHKVFVSVSLGIVLGSDNYTKAEDILRDADIAMYQAKKRGRGRYEIFNPSMLDHVISQLQLETAMRTALENGQFVVYYQPIIQLGKNKIVGFEALLRWNHPTKGLLLPADFISIAEETGLIVPIGYWVIQEACRQLRDWITQNPHNSNLSVNVNLSPKQFSDQELIEKITTIIDDYQLKTSHLKLGITETLIIENRETVSMTLTRLREIGVHVEIDDFGTGYSSLGYLNMLPVDTLKIDRSFIHQIKENNSGIEIVQTILALARSLGMNVIAEGVETNTQLESLKTLGCDYVQGFLFYEALEPQEAVKLIQV</sequence>
<dbReference type="EMBL" id="DF968181">
    <property type="protein sequence ID" value="GAP40210.1"/>
    <property type="molecule type" value="Genomic_DNA"/>
</dbReference>
<dbReference type="InterPro" id="IPR003660">
    <property type="entry name" value="HAMP_dom"/>
</dbReference>
<dbReference type="SMART" id="SM00304">
    <property type="entry name" value="HAMP"/>
    <property type="match status" value="1"/>
</dbReference>
<evidence type="ECO:0000259" key="4">
    <source>
        <dbReference type="PROSITE" id="PS50887"/>
    </source>
</evidence>
<dbReference type="Gene3D" id="3.30.70.270">
    <property type="match status" value="1"/>
</dbReference>
<protein>
    <submittedName>
        <fullName evidence="5">Protein containing diguanylate cyclase (GGDEF) domain</fullName>
    </submittedName>
</protein>
<feature type="transmembrane region" description="Helical" evidence="1">
    <location>
        <begin position="60"/>
        <end position="82"/>
    </location>
</feature>
<dbReference type="SMART" id="SM00267">
    <property type="entry name" value="GGDEF"/>
    <property type="match status" value="1"/>
</dbReference>
<proteinExistence type="predicted"/>
<dbReference type="GO" id="GO:0007165">
    <property type="term" value="P:signal transduction"/>
    <property type="evidence" value="ECO:0007669"/>
    <property type="project" value="InterPro"/>
</dbReference>
<dbReference type="Gene3D" id="3.20.20.450">
    <property type="entry name" value="EAL domain"/>
    <property type="match status" value="1"/>
</dbReference>
<evidence type="ECO:0000313" key="6">
    <source>
        <dbReference type="Proteomes" id="UP000053370"/>
    </source>
</evidence>
<dbReference type="AlphaFoldDB" id="A0A0S7BQZ2"/>
<feature type="domain" description="EAL" evidence="2">
    <location>
        <begin position="532"/>
        <end position="786"/>
    </location>
</feature>
<keyword evidence="1" id="KW-0812">Transmembrane</keyword>
<dbReference type="SUPFAM" id="SSF158472">
    <property type="entry name" value="HAMP domain-like"/>
    <property type="match status" value="1"/>
</dbReference>
<keyword evidence="6" id="KW-1185">Reference proteome</keyword>
<keyword evidence="1" id="KW-1133">Transmembrane helix</keyword>
<dbReference type="Pfam" id="PF00563">
    <property type="entry name" value="EAL"/>
    <property type="match status" value="1"/>
</dbReference>
<name>A0A0S7BQZ2_9CHLR</name>
<dbReference type="PROSITE" id="PS50887">
    <property type="entry name" value="GGDEF"/>
    <property type="match status" value="1"/>
</dbReference>
<dbReference type="RefSeq" id="WP_062279303.1">
    <property type="nucleotide sequence ID" value="NZ_DF968181.1"/>
</dbReference>
<dbReference type="PATRIC" id="fig|1678840.3.peg.1415"/>
<dbReference type="InterPro" id="IPR000160">
    <property type="entry name" value="GGDEF_dom"/>
</dbReference>
<dbReference type="NCBIfam" id="TIGR00254">
    <property type="entry name" value="GGDEF"/>
    <property type="match status" value="1"/>
</dbReference>
<dbReference type="FunFam" id="3.30.70.270:FF:000001">
    <property type="entry name" value="Diguanylate cyclase domain protein"/>
    <property type="match status" value="1"/>
</dbReference>
<dbReference type="GO" id="GO:0016020">
    <property type="term" value="C:membrane"/>
    <property type="evidence" value="ECO:0007669"/>
    <property type="project" value="InterPro"/>
</dbReference>
<feature type="transmembrane region" description="Helical" evidence="1">
    <location>
        <begin position="201"/>
        <end position="225"/>
    </location>
</feature>
<dbReference type="PROSITE" id="PS50883">
    <property type="entry name" value="EAL"/>
    <property type="match status" value="1"/>
</dbReference>
<evidence type="ECO:0000313" key="5">
    <source>
        <dbReference type="EMBL" id="GAP40210.1"/>
    </source>
</evidence>
<dbReference type="OrthoDB" id="158981at2"/>
<dbReference type="PANTHER" id="PTHR44757:SF2">
    <property type="entry name" value="BIOFILM ARCHITECTURE MAINTENANCE PROTEIN MBAA"/>
    <property type="match status" value="1"/>
</dbReference>
<feature type="domain" description="GGDEF" evidence="4">
    <location>
        <begin position="390"/>
        <end position="523"/>
    </location>
</feature>
<dbReference type="PROSITE" id="PS50885">
    <property type="entry name" value="HAMP"/>
    <property type="match status" value="1"/>
</dbReference>
<dbReference type="InterPro" id="IPR029787">
    <property type="entry name" value="Nucleotide_cyclase"/>
</dbReference>
<dbReference type="CDD" id="cd01948">
    <property type="entry name" value="EAL"/>
    <property type="match status" value="1"/>
</dbReference>
<gene>
    <name evidence="5" type="ORF">ATC1_13176</name>
</gene>
<accession>A0A0S7BQZ2</accession>
<organism evidence="5">
    <name type="scientific">Flexilinea flocculi</name>
    <dbReference type="NCBI Taxonomy" id="1678840"/>
    <lineage>
        <taxon>Bacteria</taxon>
        <taxon>Bacillati</taxon>
        <taxon>Chloroflexota</taxon>
        <taxon>Anaerolineae</taxon>
        <taxon>Anaerolineales</taxon>
        <taxon>Anaerolineaceae</taxon>
        <taxon>Flexilinea</taxon>
    </lineage>
</organism>
<dbReference type="InterPro" id="IPR043128">
    <property type="entry name" value="Rev_trsase/Diguanyl_cyclase"/>
</dbReference>
<dbReference type="InterPro" id="IPR001633">
    <property type="entry name" value="EAL_dom"/>
</dbReference>
<dbReference type="PANTHER" id="PTHR44757">
    <property type="entry name" value="DIGUANYLATE CYCLASE DGCP"/>
    <property type="match status" value="1"/>
</dbReference>
<dbReference type="Proteomes" id="UP000053370">
    <property type="component" value="Unassembled WGS sequence"/>
</dbReference>
<feature type="domain" description="HAMP" evidence="3">
    <location>
        <begin position="269"/>
        <end position="321"/>
    </location>
</feature>
<evidence type="ECO:0000259" key="3">
    <source>
        <dbReference type="PROSITE" id="PS50885"/>
    </source>
</evidence>
<dbReference type="SUPFAM" id="SSF55073">
    <property type="entry name" value="Nucleotide cyclase"/>
    <property type="match status" value="1"/>
</dbReference>
<dbReference type="Pfam" id="PF00990">
    <property type="entry name" value="GGDEF"/>
    <property type="match status" value="1"/>
</dbReference>
<dbReference type="SMART" id="SM00052">
    <property type="entry name" value="EAL"/>
    <property type="match status" value="1"/>
</dbReference>
<feature type="transmembrane region" description="Helical" evidence="1">
    <location>
        <begin position="120"/>
        <end position="139"/>
    </location>
</feature>
<dbReference type="Pfam" id="PF00672">
    <property type="entry name" value="HAMP"/>
    <property type="match status" value="1"/>
</dbReference>
<dbReference type="Gene3D" id="6.10.340.10">
    <property type="match status" value="1"/>
</dbReference>
<dbReference type="CDD" id="cd06225">
    <property type="entry name" value="HAMP"/>
    <property type="match status" value="1"/>
</dbReference>
<feature type="transmembrane region" description="Helical" evidence="1">
    <location>
        <begin position="21"/>
        <end position="44"/>
    </location>
</feature>
<reference evidence="5" key="1">
    <citation type="journal article" date="2015" name="Genome Announc.">
        <title>Draft Genome Sequence of Anaerolineae Strain TC1, a Novel Isolate from a Methanogenic Wastewater Treatment System.</title>
        <authorList>
            <person name="Matsuura N."/>
            <person name="Tourlousse D.M."/>
            <person name="Sun L."/>
            <person name="Toyonaga M."/>
            <person name="Kuroda K."/>
            <person name="Ohashi A."/>
            <person name="Cruz R."/>
            <person name="Yamaguchi T."/>
            <person name="Sekiguchi Y."/>
        </authorList>
    </citation>
    <scope>NUCLEOTIDE SEQUENCE [LARGE SCALE GENOMIC DNA]</scope>
    <source>
        <strain evidence="5">TC1</strain>
    </source>
</reference>
<feature type="transmembrane region" description="Helical" evidence="1">
    <location>
        <begin position="151"/>
        <end position="168"/>
    </location>
</feature>
<dbReference type="CDD" id="cd01949">
    <property type="entry name" value="GGDEF"/>
    <property type="match status" value="1"/>
</dbReference>
<evidence type="ECO:0000259" key="2">
    <source>
        <dbReference type="PROSITE" id="PS50883"/>
    </source>
</evidence>
<dbReference type="InterPro" id="IPR035919">
    <property type="entry name" value="EAL_sf"/>
</dbReference>
<feature type="transmembrane region" description="Helical" evidence="1">
    <location>
        <begin position="248"/>
        <end position="273"/>
    </location>
</feature>
<dbReference type="STRING" id="1678840.ATC1_13176"/>
<evidence type="ECO:0000256" key="1">
    <source>
        <dbReference type="SAM" id="Phobius"/>
    </source>
</evidence>
<dbReference type="FunFam" id="3.20.20.450:FF:000001">
    <property type="entry name" value="Cyclic di-GMP phosphodiesterase yahA"/>
    <property type="match status" value="1"/>
</dbReference>
<dbReference type="SUPFAM" id="SSF141868">
    <property type="entry name" value="EAL domain-like"/>
    <property type="match status" value="1"/>
</dbReference>